<dbReference type="PROSITE" id="PS50977">
    <property type="entry name" value="HTH_TETR_2"/>
    <property type="match status" value="1"/>
</dbReference>
<dbReference type="Proteomes" id="UP000234662">
    <property type="component" value="Unassembled WGS sequence"/>
</dbReference>
<dbReference type="InterPro" id="IPR004111">
    <property type="entry name" value="Repressor_TetR_C"/>
</dbReference>
<dbReference type="Gene3D" id="1.10.357.10">
    <property type="entry name" value="Tetracycline Repressor, domain 2"/>
    <property type="match status" value="1"/>
</dbReference>
<feature type="domain" description="HTH tetR-type" evidence="5">
    <location>
        <begin position="26"/>
        <end position="86"/>
    </location>
</feature>
<dbReference type="GO" id="GO:0045892">
    <property type="term" value="P:negative regulation of DNA-templated transcription"/>
    <property type="evidence" value="ECO:0007669"/>
    <property type="project" value="InterPro"/>
</dbReference>
<evidence type="ECO:0000256" key="2">
    <source>
        <dbReference type="ARBA" id="ARBA00023125"/>
    </source>
</evidence>
<gene>
    <name evidence="6" type="ORF">CYJ73_16935</name>
</gene>
<dbReference type="InterPro" id="IPR001647">
    <property type="entry name" value="HTH_TetR"/>
</dbReference>
<evidence type="ECO:0000313" key="6">
    <source>
        <dbReference type="EMBL" id="PKZ64295.1"/>
    </source>
</evidence>
<dbReference type="EMBL" id="PKJC01000014">
    <property type="protein sequence ID" value="PKZ64295.1"/>
    <property type="molecule type" value="Genomic_DNA"/>
</dbReference>
<keyword evidence="1" id="KW-0805">Transcription regulation</keyword>
<evidence type="ECO:0000256" key="4">
    <source>
        <dbReference type="PROSITE-ProRule" id="PRU00335"/>
    </source>
</evidence>
<evidence type="ECO:0000256" key="3">
    <source>
        <dbReference type="ARBA" id="ARBA00023163"/>
    </source>
</evidence>
<evidence type="ECO:0000313" key="7">
    <source>
        <dbReference type="Proteomes" id="UP000234662"/>
    </source>
</evidence>
<dbReference type="SUPFAM" id="SSF48498">
    <property type="entry name" value="Tetracyclin repressor-like, C-terminal domain"/>
    <property type="match status" value="1"/>
</dbReference>
<proteinExistence type="predicted"/>
<dbReference type="Pfam" id="PF00440">
    <property type="entry name" value="TetR_N"/>
    <property type="match status" value="1"/>
</dbReference>
<dbReference type="PANTHER" id="PTHR30055">
    <property type="entry name" value="HTH-TYPE TRANSCRIPTIONAL REGULATOR RUTR"/>
    <property type="match status" value="1"/>
</dbReference>
<evidence type="ECO:0000256" key="1">
    <source>
        <dbReference type="ARBA" id="ARBA00023015"/>
    </source>
</evidence>
<dbReference type="RefSeq" id="WP_101821074.1">
    <property type="nucleotide sequence ID" value="NZ_CP096585.1"/>
</dbReference>
<dbReference type="GO" id="GO:0000976">
    <property type="term" value="F:transcription cis-regulatory region binding"/>
    <property type="evidence" value="ECO:0007669"/>
    <property type="project" value="TreeGrafter"/>
</dbReference>
<dbReference type="InterPro" id="IPR009057">
    <property type="entry name" value="Homeodomain-like_sf"/>
</dbReference>
<dbReference type="GO" id="GO:0003700">
    <property type="term" value="F:DNA-binding transcription factor activity"/>
    <property type="evidence" value="ECO:0007669"/>
    <property type="project" value="TreeGrafter"/>
</dbReference>
<keyword evidence="3" id="KW-0804">Transcription</keyword>
<evidence type="ECO:0000259" key="5">
    <source>
        <dbReference type="PROSITE" id="PS50977"/>
    </source>
</evidence>
<name>A0A2I1R597_9ACTN</name>
<reference evidence="6 7" key="1">
    <citation type="submission" date="2017-12" db="EMBL/GenBank/DDBJ databases">
        <title>Phylogenetic diversity of female urinary microbiome.</title>
        <authorList>
            <person name="Thomas-White K."/>
            <person name="Wolfe A.J."/>
        </authorList>
    </citation>
    <scope>NUCLEOTIDE SEQUENCE [LARGE SCALE GENOMIC DNA]</scope>
    <source>
        <strain evidence="6 7">UMB0777</strain>
    </source>
</reference>
<comment type="caution">
    <text evidence="6">The sequence shown here is derived from an EMBL/GenBank/DDBJ whole genome shotgun (WGS) entry which is preliminary data.</text>
</comment>
<dbReference type="Gene3D" id="1.10.10.60">
    <property type="entry name" value="Homeodomain-like"/>
    <property type="match status" value="1"/>
</dbReference>
<dbReference type="Pfam" id="PF02909">
    <property type="entry name" value="TetR_C_1"/>
    <property type="match status" value="1"/>
</dbReference>
<dbReference type="PANTHER" id="PTHR30055:SF151">
    <property type="entry name" value="TRANSCRIPTIONAL REGULATORY PROTEIN"/>
    <property type="match status" value="1"/>
</dbReference>
<feature type="DNA-binding region" description="H-T-H motif" evidence="4">
    <location>
        <begin position="49"/>
        <end position="68"/>
    </location>
</feature>
<protein>
    <submittedName>
        <fullName evidence="6">TetR/AcrR family transcriptional regulator</fullName>
    </submittedName>
</protein>
<sequence>MAVGGDETLRRLWTGGKAGTRGPKPALDLDQIVDAAIGIADREGLDAVSMARVGEALGCSAMALYRHVSGKAQLLSLMVDAVAGQLSLPPRRGVWREDLAAWTRAQIDGMVQRPWFLELPLTVAVPGPRRMRWMEAGFEILKDFDLPGEDKLEILGLLAQYVLSATRLEIEMLRATGTDVESDFEQVLAGLADPAQFPYLFAAMQSAGGEADEEDFGLQLILDGIASRATGSR</sequence>
<dbReference type="AlphaFoldDB" id="A0A2I1R597"/>
<organism evidence="6 7">
    <name type="scientific">Gordonia terrae</name>
    <dbReference type="NCBI Taxonomy" id="2055"/>
    <lineage>
        <taxon>Bacteria</taxon>
        <taxon>Bacillati</taxon>
        <taxon>Actinomycetota</taxon>
        <taxon>Actinomycetes</taxon>
        <taxon>Mycobacteriales</taxon>
        <taxon>Gordoniaceae</taxon>
        <taxon>Gordonia</taxon>
    </lineage>
</organism>
<dbReference type="SUPFAM" id="SSF46689">
    <property type="entry name" value="Homeodomain-like"/>
    <property type="match status" value="1"/>
</dbReference>
<accession>A0A2I1R597</accession>
<keyword evidence="2 4" id="KW-0238">DNA-binding</keyword>
<dbReference type="InterPro" id="IPR036271">
    <property type="entry name" value="Tet_transcr_reg_TetR-rel_C_sf"/>
</dbReference>
<dbReference type="InterPro" id="IPR050109">
    <property type="entry name" value="HTH-type_TetR-like_transc_reg"/>
</dbReference>